<evidence type="ECO:0000256" key="3">
    <source>
        <dbReference type="ARBA" id="ARBA00022630"/>
    </source>
</evidence>
<reference evidence="8" key="1">
    <citation type="submission" date="2022-01" db="EMBL/GenBank/DDBJ databases">
        <title>Genome-Based Taxonomic Classification of the Phylum Actinobacteria.</title>
        <authorList>
            <person name="Gao Y."/>
        </authorList>
    </citation>
    <scope>NUCLEOTIDE SEQUENCE</scope>
    <source>
        <strain evidence="8">KLBMP 8922</strain>
    </source>
</reference>
<evidence type="ECO:0000313" key="8">
    <source>
        <dbReference type="EMBL" id="MCF2527371.1"/>
    </source>
</evidence>
<keyword evidence="3" id="KW-0285">Flavoprotein</keyword>
<evidence type="ECO:0000259" key="7">
    <source>
        <dbReference type="Pfam" id="PF05199"/>
    </source>
</evidence>
<keyword evidence="9" id="KW-1185">Reference proteome</keyword>
<protein>
    <submittedName>
        <fullName evidence="8">GMC family oxidoreductase</fullName>
    </submittedName>
</protein>
<evidence type="ECO:0000256" key="1">
    <source>
        <dbReference type="ARBA" id="ARBA00001974"/>
    </source>
</evidence>
<dbReference type="InterPro" id="IPR007867">
    <property type="entry name" value="GMC_OxRtase_C"/>
</dbReference>
<dbReference type="Pfam" id="PF05199">
    <property type="entry name" value="GMC_oxred_C"/>
    <property type="match status" value="1"/>
</dbReference>
<name>A0AA41TZC9_9ACTN</name>
<comment type="cofactor">
    <cofactor evidence="1 5">
        <name>FAD</name>
        <dbReference type="ChEBI" id="CHEBI:57692"/>
    </cofactor>
</comment>
<evidence type="ECO:0000256" key="5">
    <source>
        <dbReference type="PIRSR" id="PIRSR000137-2"/>
    </source>
</evidence>
<feature type="binding site" evidence="5">
    <location>
        <begin position="100"/>
        <end position="103"/>
    </location>
    <ligand>
        <name>FAD</name>
        <dbReference type="ChEBI" id="CHEBI:57692"/>
    </ligand>
</feature>
<feature type="binding site" evidence="5">
    <location>
        <position position="226"/>
    </location>
    <ligand>
        <name>FAD</name>
        <dbReference type="ChEBI" id="CHEBI:57692"/>
    </ligand>
</feature>
<dbReference type="RefSeq" id="WP_235051530.1">
    <property type="nucleotide sequence ID" value="NZ_JAKFHA010000004.1"/>
</dbReference>
<dbReference type="Proteomes" id="UP001165378">
    <property type="component" value="Unassembled WGS sequence"/>
</dbReference>
<dbReference type="Pfam" id="PF00732">
    <property type="entry name" value="GMC_oxred_N"/>
    <property type="match status" value="1"/>
</dbReference>
<dbReference type="PANTHER" id="PTHR11552">
    <property type="entry name" value="GLUCOSE-METHANOL-CHOLINE GMC OXIDOREDUCTASE"/>
    <property type="match status" value="1"/>
</dbReference>
<feature type="domain" description="Glucose-methanol-choline oxidoreductase C-terminal" evidence="7">
    <location>
        <begin position="364"/>
        <end position="497"/>
    </location>
</feature>
<sequence>MAQAQPQQPQATAEFDVIVVGAGSAGCVLAARLSERADRTVLLLEAGPDHAADGAVPDELRYLSRPVAWPYNWGDKVAAADGRLLNYARGRGVGGSSATNGAVAMRPEPEDFAAWPAELGWDRMLPYLNRIERDLDFGAADYHGDAGPIPIVRHPEADWSPLQHGFVTGCVGAGLEFCADHSRPGSTGAGPIPMNRRGTERVSNAAAYLAPARERRNLTVRGDAHVRRILLDPAAGRAIGVELADGASLYAGEVVLAAGVVQNPLLLWRSGIGPAAGIAALGIDPVHELAAVGRNLTDHMVVSYRAPVRPEAVPDGGPTLQTIARATAPGSAADRRHDLQLTPIARRNADGTREIEISVALQLPDGSGSVTPGGAAPADPARIAWPFTDDAGNLSRLAAGMRLAAHVVAESGLLLDHAALRAAHATREAPDDVLAPASGFYAFYHGVGTCRIGDGPASSVVDAGLRVHGLAGLRIVDASVVPAVPRANTHLLVTALAEFGAELVAADA</sequence>
<dbReference type="PANTHER" id="PTHR11552:SF147">
    <property type="entry name" value="CHOLINE DEHYDROGENASE, MITOCHONDRIAL"/>
    <property type="match status" value="1"/>
</dbReference>
<evidence type="ECO:0000256" key="4">
    <source>
        <dbReference type="ARBA" id="ARBA00022827"/>
    </source>
</evidence>
<evidence type="ECO:0000313" key="9">
    <source>
        <dbReference type="Proteomes" id="UP001165378"/>
    </source>
</evidence>
<dbReference type="Gene3D" id="3.50.50.60">
    <property type="entry name" value="FAD/NAD(P)-binding domain"/>
    <property type="match status" value="1"/>
</dbReference>
<dbReference type="InterPro" id="IPR036188">
    <property type="entry name" value="FAD/NAD-bd_sf"/>
</dbReference>
<proteinExistence type="inferred from homology"/>
<organism evidence="8 9">
    <name type="scientific">Yinghuangia soli</name>
    <dbReference type="NCBI Taxonomy" id="2908204"/>
    <lineage>
        <taxon>Bacteria</taxon>
        <taxon>Bacillati</taxon>
        <taxon>Actinomycetota</taxon>
        <taxon>Actinomycetes</taxon>
        <taxon>Kitasatosporales</taxon>
        <taxon>Streptomycetaceae</taxon>
        <taxon>Yinghuangia</taxon>
    </lineage>
</organism>
<dbReference type="GO" id="GO:0050660">
    <property type="term" value="F:flavin adenine dinucleotide binding"/>
    <property type="evidence" value="ECO:0007669"/>
    <property type="project" value="InterPro"/>
</dbReference>
<dbReference type="Gene3D" id="3.30.410.40">
    <property type="match status" value="1"/>
</dbReference>
<dbReference type="InterPro" id="IPR012132">
    <property type="entry name" value="GMC_OxRdtase"/>
</dbReference>
<dbReference type="AlphaFoldDB" id="A0AA41TZC9"/>
<accession>A0AA41TZC9</accession>
<dbReference type="GO" id="GO:0016614">
    <property type="term" value="F:oxidoreductase activity, acting on CH-OH group of donors"/>
    <property type="evidence" value="ECO:0007669"/>
    <property type="project" value="InterPro"/>
</dbReference>
<dbReference type="SUPFAM" id="SSF51905">
    <property type="entry name" value="FAD/NAD(P)-binding domain"/>
    <property type="match status" value="1"/>
</dbReference>
<evidence type="ECO:0000259" key="6">
    <source>
        <dbReference type="Pfam" id="PF00732"/>
    </source>
</evidence>
<gene>
    <name evidence="8" type="ORF">LZ495_09125</name>
</gene>
<evidence type="ECO:0000256" key="2">
    <source>
        <dbReference type="ARBA" id="ARBA00010790"/>
    </source>
</evidence>
<comment type="similarity">
    <text evidence="2">Belongs to the GMC oxidoreductase family.</text>
</comment>
<keyword evidence="4 5" id="KW-0274">FAD</keyword>
<feature type="domain" description="Glucose-methanol-choline oxidoreductase N-terminal" evidence="6">
    <location>
        <begin position="15"/>
        <end position="301"/>
    </location>
</feature>
<dbReference type="EMBL" id="JAKFHA010000004">
    <property type="protein sequence ID" value="MCF2527371.1"/>
    <property type="molecule type" value="Genomic_DNA"/>
</dbReference>
<comment type="caution">
    <text evidence="8">The sequence shown here is derived from an EMBL/GenBank/DDBJ whole genome shotgun (WGS) entry which is preliminary data.</text>
</comment>
<dbReference type="PIRSF" id="PIRSF000137">
    <property type="entry name" value="Alcohol_oxidase"/>
    <property type="match status" value="1"/>
</dbReference>
<dbReference type="InterPro" id="IPR000172">
    <property type="entry name" value="GMC_OxRdtase_N"/>
</dbReference>